<feature type="repeat" description="ANK" evidence="7">
    <location>
        <begin position="239"/>
        <end position="261"/>
    </location>
</feature>
<evidence type="ECO:0000313" key="11">
    <source>
        <dbReference type="EMBL" id="KAK1375808.1"/>
    </source>
</evidence>
<evidence type="ECO:0000259" key="10">
    <source>
        <dbReference type="Pfam" id="PF13962"/>
    </source>
</evidence>
<dbReference type="EMBL" id="JAUIZM010000007">
    <property type="protein sequence ID" value="KAK1375808.1"/>
    <property type="molecule type" value="Genomic_DNA"/>
</dbReference>
<comment type="caution">
    <text evidence="11">The sequence shown here is derived from an EMBL/GenBank/DDBJ whole genome shotgun (WGS) entry which is preliminary data.</text>
</comment>
<feature type="compositionally biased region" description="Basic residues" evidence="8">
    <location>
        <begin position="375"/>
        <end position="389"/>
    </location>
</feature>
<dbReference type="InterPro" id="IPR002110">
    <property type="entry name" value="Ankyrin_rpt"/>
</dbReference>
<sequence>MDRNLQDAIIKGDVAAFVKLVTQNPNSVRQTVYKSLNTVLHLAARFGHIELASEIIKLRPELVVSENRELETPLHEACKEGHVQVMNLLLETDPSVIYKLNIRDESALLVACQRGRVQVVNQLLFFPTLLMLEVDVLTSTSLHVAASAGHTEIVKEILKVRPDFASKKTADGLTPLHLACSKGNLETIRELLYFDHDLSFIQDNQGRTPLHWAAIKGRLNVIDDILSSSLESSNLVTNNGETVLHLAVKNNQYEAVKYLMDTLNITKLANMQDNDGNTILHLATAGKLRAMVSYLLNRGVEVNVLNRNGYTALDLVESESSNSGLLVIVPKLQEAGAKRGEQLPPKSQELRQIHEPNLGTFPNNSPYTQPYPNPKAHHRQKHKRSKQLKHQNEGLRNARNTITIVAVLIATVTFAAGVNPPGGFDQETGRAKLGTKRPFKVFMISNIFALFLSLGIVNVLVSVVPFKRKSMTTLLKMTHKVMWVSTLFMASAYIAAVWAILPHNKGTNWVLVELLVVGGGLTLMVFLVLGILLARHWTKKRQWRKRKEKKNKDGSPNSSITSKLADLIHGKKSRESSSNSDVDSSDQGFHGLI</sequence>
<name>A0AAD8I0J1_9APIA</name>
<keyword evidence="4 9" id="KW-1133">Transmembrane helix</keyword>
<proteinExistence type="predicted"/>
<evidence type="ECO:0000256" key="5">
    <source>
        <dbReference type="ARBA" id="ARBA00023043"/>
    </source>
</evidence>
<evidence type="ECO:0000256" key="2">
    <source>
        <dbReference type="ARBA" id="ARBA00022692"/>
    </source>
</evidence>
<feature type="domain" description="PGG" evidence="10">
    <location>
        <begin position="393"/>
        <end position="499"/>
    </location>
</feature>
<feature type="region of interest" description="Disordered" evidence="8">
    <location>
        <begin position="356"/>
        <end position="393"/>
    </location>
</feature>
<dbReference type="InterPro" id="IPR036770">
    <property type="entry name" value="Ankyrin_rpt-contain_sf"/>
</dbReference>
<keyword evidence="5 7" id="KW-0040">ANK repeat</keyword>
<feature type="compositionally biased region" description="Low complexity" evidence="8">
    <location>
        <begin position="576"/>
        <end position="586"/>
    </location>
</feature>
<dbReference type="PROSITE" id="PS50297">
    <property type="entry name" value="ANK_REP_REGION"/>
    <property type="match status" value="5"/>
</dbReference>
<organism evidence="11 12">
    <name type="scientific">Heracleum sosnowskyi</name>
    <dbReference type="NCBI Taxonomy" id="360622"/>
    <lineage>
        <taxon>Eukaryota</taxon>
        <taxon>Viridiplantae</taxon>
        <taxon>Streptophyta</taxon>
        <taxon>Embryophyta</taxon>
        <taxon>Tracheophyta</taxon>
        <taxon>Spermatophyta</taxon>
        <taxon>Magnoliopsida</taxon>
        <taxon>eudicotyledons</taxon>
        <taxon>Gunneridae</taxon>
        <taxon>Pentapetalae</taxon>
        <taxon>asterids</taxon>
        <taxon>campanulids</taxon>
        <taxon>Apiales</taxon>
        <taxon>Apiaceae</taxon>
        <taxon>Apioideae</taxon>
        <taxon>apioid superclade</taxon>
        <taxon>Tordylieae</taxon>
        <taxon>Tordyliinae</taxon>
        <taxon>Heracleum</taxon>
    </lineage>
</organism>
<feature type="transmembrane region" description="Helical" evidence="9">
    <location>
        <begin position="401"/>
        <end position="419"/>
    </location>
</feature>
<dbReference type="Pfam" id="PF13962">
    <property type="entry name" value="PGG"/>
    <property type="match status" value="1"/>
</dbReference>
<keyword evidence="2 9" id="KW-0812">Transmembrane</keyword>
<feature type="repeat" description="ANK" evidence="7">
    <location>
        <begin position="205"/>
        <end position="227"/>
    </location>
</feature>
<dbReference type="SUPFAM" id="SSF48403">
    <property type="entry name" value="Ankyrin repeat"/>
    <property type="match status" value="2"/>
</dbReference>
<evidence type="ECO:0000256" key="7">
    <source>
        <dbReference type="PROSITE-ProRule" id="PRU00023"/>
    </source>
</evidence>
<dbReference type="PROSITE" id="PS50088">
    <property type="entry name" value="ANK_REPEAT"/>
    <property type="match status" value="5"/>
</dbReference>
<keyword evidence="3" id="KW-0677">Repeat</keyword>
<dbReference type="AlphaFoldDB" id="A0AAD8I0J1"/>
<evidence type="ECO:0000256" key="8">
    <source>
        <dbReference type="SAM" id="MobiDB-lite"/>
    </source>
</evidence>
<comment type="subcellular location">
    <subcellularLocation>
        <location evidence="1">Membrane</location>
        <topology evidence="1">Multi-pass membrane protein</topology>
    </subcellularLocation>
</comment>
<keyword evidence="12" id="KW-1185">Reference proteome</keyword>
<evidence type="ECO:0000256" key="3">
    <source>
        <dbReference type="ARBA" id="ARBA00022737"/>
    </source>
</evidence>
<evidence type="ECO:0000256" key="6">
    <source>
        <dbReference type="ARBA" id="ARBA00023136"/>
    </source>
</evidence>
<dbReference type="InterPro" id="IPR026961">
    <property type="entry name" value="PGG_dom"/>
</dbReference>
<protein>
    <submittedName>
        <fullName evidence="11">PGG domain-containing protein</fullName>
    </submittedName>
</protein>
<reference evidence="11" key="2">
    <citation type="submission" date="2023-05" db="EMBL/GenBank/DDBJ databases">
        <authorList>
            <person name="Schelkunov M.I."/>
        </authorList>
    </citation>
    <scope>NUCLEOTIDE SEQUENCE</scope>
    <source>
        <strain evidence="11">Hsosn_3</strain>
        <tissue evidence="11">Leaf</tissue>
    </source>
</reference>
<evidence type="ECO:0000256" key="4">
    <source>
        <dbReference type="ARBA" id="ARBA00022989"/>
    </source>
</evidence>
<evidence type="ECO:0000313" key="12">
    <source>
        <dbReference type="Proteomes" id="UP001237642"/>
    </source>
</evidence>
<feature type="compositionally biased region" description="Polar residues" evidence="8">
    <location>
        <begin position="360"/>
        <end position="370"/>
    </location>
</feature>
<dbReference type="SMART" id="SM00248">
    <property type="entry name" value="ANK"/>
    <property type="match status" value="8"/>
</dbReference>
<evidence type="ECO:0000256" key="1">
    <source>
        <dbReference type="ARBA" id="ARBA00004141"/>
    </source>
</evidence>
<feature type="transmembrane region" description="Helical" evidence="9">
    <location>
        <begin position="439"/>
        <end position="461"/>
    </location>
</feature>
<keyword evidence="6 9" id="KW-0472">Membrane</keyword>
<reference evidence="11" key="1">
    <citation type="submission" date="2023-02" db="EMBL/GenBank/DDBJ databases">
        <title>Genome of toxic invasive species Heracleum sosnowskyi carries increased number of genes despite the absence of recent whole-genome duplications.</title>
        <authorList>
            <person name="Schelkunov M."/>
            <person name="Shtratnikova V."/>
            <person name="Makarenko M."/>
            <person name="Klepikova A."/>
            <person name="Omelchenko D."/>
            <person name="Novikova G."/>
            <person name="Obukhova E."/>
            <person name="Bogdanov V."/>
            <person name="Penin A."/>
            <person name="Logacheva M."/>
        </authorList>
    </citation>
    <scope>NUCLEOTIDE SEQUENCE</scope>
    <source>
        <strain evidence="11">Hsosn_3</strain>
        <tissue evidence="11">Leaf</tissue>
    </source>
</reference>
<feature type="repeat" description="ANK" evidence="7">
    <location>
        <begin position="275"/>
        <end position="307"/>
    </location>
</feature>
<feature type="transmembrane region" description="Helical" evidence="9">
    <location>
        <begin position="481"/>
        <end position="501"/>
    </location>
</feature>
<feature type="repeat" description="ANK" evidence="7">
    <location>
        <begin position="171"/>
        <end position="203"/>
    </location>
</feature>
<dbReference type="PANTHER" id="PTHR24186:SF37">
    <property type="entry name" value="PGG DOMAIN-CONTAINING PROTEIN"/>
    <property type="match status" value="1"/>
</dbReference>
<dbReference type="PANTHER" id="PTHR24186">
    <property type="entry name" value="PROTEIN PHOSPHATASE 1 REGULATORY SUBUNIT"/>
    <property type="match status" value="1"/>
</dbReference>
<dbReference type="Pfam" id="PF12796">
    <property type="entry name" value="Ank_2"/>
    <property type="match status" value="3"/>
</dbReference>
<feature type="region of interest" description="Disordered" evidence="8">
    <location>
        <begin position="543"/>
        <end position="593"/>
    </location>
</feature>
<dbReference type="PRINTS" id="PR01415">
    <property type="entry name" value="ANKYRIN"/>
</dbReference>
<accession>A0AAD8I0J1</accession>
<gene>
    <name evidence="11" type="ORF">POM88_032001</name>
</gene>
<feature type="transmembrane region" description="Helical" evidence="9">
    <location>
        <begin position="507"/>
        <end position="534"/>
    </location>
</feature>
<feature type="repeat" description="ANK" evidence="7">
    <location>
        <begin position="69"/>
        <end position="101"/>
    </location>
</feature>
<dbReference type="Proteomes" id="UP001237642">
    <property type="component" value="Unassembled WGS sequence"/>
</dbReference>
<evidence type="ECO:0000256" key="9">
    <source>
        <dbReference type="SAM" id="Phobius"/>
    </source>
</evidence>
<dbReference type="GO" id="GO:0005886">
    <property type="term" value="C:plasma membrane"/>
    <property type="evidence" value="ECO:0007669"/>
    <property type="project" value="TreeGrafter"/>
</dbReference>
<dbReference type="Gene3D" id="1.25.40.20">
    <property type="entry name" value="Ankyrin repeat-containing domain"/>
    <property type="match status" value="2"/>
</dbReference>
<feature type="compositionally biased region" description="Basic and acidic residues" evidence="8">
    <location>
        <begin position="566"/>
        <end position="575"/>
    </location>
</feature>